<dbReference type="InterPro" id="IPR020845">
    <property type="entry name" value="AMP-binding_CS"/>
</dbReference>
<dbReference type="InterPro" id="IPR025110">
    <property type="entry name" value="AMP-bd_C"/>
</dbReference>
<accession>A0A410P3W0</accession>
<dbReference type="Proteomes" id="UP000287243">
    <property type="component" value="Chromosome"/>
</dbReference>
<keyword evidence="4" id="KW-1185">Reference proteome</keyword>
<feature type="domain" description="AMP-dependent synthetase/ligase" evidence="1">
    <location>
        <begin position="20"/>
        <end position="375"/>
    </location>
</feature>
<name>A0A410P3W0_VELA1</name>
<evidence type="ECO:0000313" key="4">
    <source>
        <dbReference type="Proteomes" id="UP000287243"/>
    </source>
</evidence>
<dbReference type="GO" id="GO:0016878">
    <property type="term" value="F:acid-thiol ligase activity"/>
    <property type="evidence" value="ECO:0007669"/>
    <property type="project" value="UniProtKB-ARBA"/>
</dbReference>
<feature type="domain" description="AMP-binding enzyme C-terminal" evidence="2">
    <location>
        <begin position="425"/>
        <end position="500"/>
    </location>
</feature>
<dbReference type="PANTHER" id="PTHR43767:SF1">
    <property type="entry name" value="NONRIBOSOMAL PEPTIDE SYNTHASE PES1 (EUROFUNG)-RELATED"/>
    <property type="match status" value="1"/>
</dbReference>
<protein>
    <submittedName>
        <fullName evidence="3">Acetoacetyl-CoA synthetase / long-chain-fatty-acid--CoA ligase</fullName>
    </submittedName>
</protein>
<organism evidence="3 4">
    <name type="scientific">Velamenicoccus archaeovorus</name>
    <dbReference type="NCBI Taxonomy" id="1930593"/>
    <lineage>
        <taxon>Bacteria</taxon>
        <taxon>Pseudomonadati</taxon>
        <taxon>Candidatus Omnitrophota</taxon>
        <taxon>Candidatus Velamenicoccus</taxon>
    </lineage>
</organism>
<gene>
    <name evidence="3" type="ORF">BU251_03635</name>
</gene>
<dbReference type="Pfam" id="PF00501">
    <property type="entry name" value="AMP-binding"/>
    <property type="match status" value="1"/>
</dbReference>
<evidence type="ECO:0000259" key="1">
    <source>
        <dbReference type="Pfam" id="PF00501"/>
    </source>
</evidence>
<dbReference type="PROSITE" id="PS00455">
    <property type="entry name" value="AMP_BINDING"/>
    <property type="match status" value="1"/>
</dbReference>
<dbReference type="InterPro" id="IPR045851">
    <property type="entry name" value="AMP-bd_C_sf"/>
</dbReference>
<dbReference type="SUPFAM" id="SSF56801">
    <property type="entry name" value="Acetyl-CoA synthetase-like"/>
    <property type="match status" value="1"/>
</dbReference>
<reference evidence="3 4" key="1">
    <citation type="submission" date="2017-01" db="EMBL/GenBank/DDBJ databases">
        <title>First insights into the biology of 'candidatus Vampirococcus archaeovorus'.</title>
        <authorList>
            <person name="Kizina J."/>
            <person name="Jordan S."/>
            <person name="Stueber K."/>
            <person name="Reinhardt R."/>
            <person name="Harder J."/>
        </authorList>
    </citation>
    <scope>NUCLEOTIDE SEQUENCE [LARGE SCALE GENOMIC DNA]</scope>
    <source>
        <strain evidence="3 4">LiM</strain>
    </source>
</reference>
<dbReference type="Gene3D" id="3.30.300.30">
    <property type="match status" value="1"/>
</dbReference>
<dbReference type="InterPro" id="IPR050237">
    <property type="entry name" value="ATP-dep_AMP-bd_enzyme"/>
</dbReference>
<dbReference type="Pfam" id="PF13193">
    <property type="entry name" value="AMP-binding_C"/>
    <property type="match status" value="1"/>
</dbReference>
<dbReference type="AlphaFoldDB" id="A0A410P3W0"/>
<dbReference type="InterPro" id="IPR042099">
    <property type="entry name" value="ANL_N_sf"/>
</dbReference>
<evidence type="ECO:0000313" key="3">
    <source>
        <dbReference type="EMBL" id="QAT16887.1"/>
    </source>
</evidence>
<proteinExistence type="predicted"/>
<dbReference type="Gene3D" id="3.40.50.12780">
    <property type="entry name" value="N-terminal domain of ligase-like"/>
    <property type="match status" value="1"/>
</dbReference>
<dbReference type="EMBL" id="CP019384">
    <property type="protein sequence ID" value="QAT16887.1"/>
    <property type="molecule type" value="Genomic_DNA"/>
</dbReference>
<keyword evidence="3" id="KW-0436">Ligase</keyword>
<dbReference type="KEGG" id="vai:BU251_03635"/>
<dbReference type="PANTHER" id="PTHR43767">
    <property type="entry name" value="LONG-CHAIN-FATTY-ACID--COA LIGASE"/>
    <property type="match status" value="1"/>
</dbReference>
<sequence>MLQEQNISGSLIDILLRAHRYYPDRTALIFGSKEISYAELLQESCRVASAVRKTGAKEGERIAILLDNSPEFVYAYFGILLNRNIIVPINHMFKREEVKYILDDSGAKGLVTSAAYTLVADELKTMAASLAFVLQTSQIKGVPVEASLARFADIPKRPADPAVFLYTSGTTGHPKAAMLTHNNLLSNIRSSSRCIRVTPKDTFISFLPLFHSFAATVCMLMPLDAGAKTIIMKSPRPIKKLLRTIRKNRITIFVGIPSIYGILKEMKLPPFLPPFLLKFINPVRLAISGAAALPVEVFLGFEKKFRLPLLEGYGLTEASPVVSLNPLKGPRKPGSIGLPIPDIKAKIIDEHGQALGPGQEGELCVKGPNVMLGYYKKEEDNRQTLREGWLLTGDMAKIDKDGYIFIMGRKKDMVNVRGLNVYPREIEEVLYRDPRIKEAAVIGVPDPHKGEVPKGYVVLKTAGSMTEHDIIAYLRGHLADYKIPRKIEIRTELPKNSTGKILKRILIEENIAPPHRTG</sequence>
<dbReference type="InterPro" id="IPR000873">
    <property type="entry name" value="AMP-dep_synth/lig_dom"/>
</dbReference>
<dbReference type="CDD" id="cd05936">
    <property type="entry name" value="FC-FACS_FadD_like"/>
    <property type="match status" value="1"/>
</dbReference>
<evidence type="ECO:0000259" key="2">
    <source>
        <dbReference type="Pfam" id="PF13193"/>
    </source>
</evidence>